<dbReference type="PANTHER" id="PTHR45982:SF1">
    <property type="entry name" value="REGULATOR OF CHROMOSOME CONDENSATION"/>
    <property type="match status" value="1"/>
</dbReference>
<protein>
    <submittedName>
        <fullName evidence="1">41165_t:CDS:1</fullName>
    </submittedName>
</protein>
<dbReference type="Pfam" id="PF13540">
    <property type="entry name" value="RCC1_2"/>
    <property type="match status" value="1"/>
</dbReference>
<accession>A0ABN7XQN8</accession>
<name>A0ABN7XQN8_GIGMA</name>
<dbReference type="SUPFAM" id="SSF50985">
    <property type="entry name" value="RCC1/BLIP-II"/>
    <property type="match status" value="1"/>
</dbReference>
<dbReference type="InterPro" id="IPR051553">
    <property type="entry name" value="Ran_GTPase-activating"/>
</dbReference>
<feature type="non-terminal residue" evidence="1">
    <location>
        <position position="117"/>
    </location>
</feature>
<proteinExistence type="predicted"/>
<gene>
    <name evidence="1" type="ORF">GMARGA_LOCUS46480</name>
</gene>
<dbReference type="Proteomes" id="UP000789901">
    <property type="component" value="Unassembled WGS sequence"/>
</dbReference>
<reference evidence="1 2" key="1">
    <citation type="submission" date="2021-06" db="EMBL/GenBank/DDBJ databases">
        <authorList>
            <person name="Kallberg Y."/>
            <person name="Tangrot J."/>
            <person name="Rosling A."/>
        </authorList>
    </citation>
    <scope>NUCLEOTIDE SEQUENCE [LARGE SCALE GENOMIC DNA]</scope>
    <source>
        <strain evidence="1 2">120-4 pot B 10/14</strain>
    </source>
</reference>
<evidence type="ECO:0000313" key="1">
    <source>
        <dbReference type="EMBL" id="CAG8857661.1"/>
    </source>
</evidence>
<dbReference type="Gene3D" id="2.130.10.30">
    <property type="entry name" value="Regulator of chromosome condensation 1/beta-lactamase-inhibitor protein II"/>
    <property type="match status" value="2"/>
</dbReference>
<dbReference type="InterPro" id="IPR009091">
    <property type="entry name" value="RCC1/BLIP-II"/>
</dbReference>
<evidence type="ECO:0000313" key="2">
    <source>
        <dbReference type="Proteomes" id="UP000789901"/>
    </source>
</evidence>
<comment type="caution">
    <text evidence="1">The sequence shown here is derived from an EMBL/GenBank/DDBJ whole genome shotgun (WGS) entry which is preliminary data.</text>
</comment>
<keyword evidence="2" id="KW-1185">Reference proteome</keyword>
<sequence>VCGSNITLALSDKGQLYATGTFKDNNKNTRFTVAINKQSIFMKYDPTSRLKIADITVRENHVLVLMTNGNLFTLDAWILISLEEEYRNRIRKIFAGGNHSFAVDEDGMLYTWGQNAE</sequence>
<feature type="non-terminal residue" evidence="1">
    <location>
        <position position="1"/>
    </location>
</feature>
<dbReference type="PANTHER" id="PTHR45982">
    <property type="entry name" value="REGULATOR OF CHROMOSOME CONDENSATION"/>
    <property type="match status" value="1"/>
</dbReference>
<dbReference type="EMBL" id="CAJVQB010173473">
    <property type="protein sequence ID" value="CAG8857661.1"/>
    <property type="molecule type" value="Genomic_DNA"/>
</dbReference>
<organism evidence="1 2">
    <name type="scientific">Gigaspora margarita</name>
    <dbReference type="NCBI Taxonomy" id="4874"/>
    <lineage>
        <taxon>Eukaryota</taxon>
        <taxon>Fungi</taxon>
        <taxon>Fungi incertae sedis</taxon>
        <taxon>Mucoromycota</taxon>
        <taxon>Glomeromycotina</taxon>
        <taxon>Glomeromycetes</taxon>
        <taxon>Diversisporales</taxon>
        <taxon>Gigasporaceae</taxon>
        <taxon>Gigaspora</taxon>
    </lineage>
</organism>